<feature type="compositionally biased region" description="Basic and acidic residues" evidence="1">
    <location>
        <begin position="339"/>
        <end position="354"/>
    </location>
</feature>
<organism evidence="4 5">
    <name type="scientific">Parascedosporium putredinis</name>
    <dbReference type="NCBI Taxonomy" id="1442378"/>
    <lineage>
        <taxon>Eukaryota</taxon>
        <taxon>Fungi</taxon>
        <taxon>Dikarya</taxon>
        <taxon>Ascomycota</taxon>
        <taxon>Pezizomycotina</taxon>
        <taxon>Sordariomycetes</taxon>
        <taxon>Hypocreomycetidae</taxon>
        <taxon>Microascales</taxon>
        <taxon>Microascaceae</taxon>
        <taxon>Parascedosporium</taxon>
    </lineage>
</organism>
<accession>A0A9P1H8K4</accession>
<feature type="region of interest" description="Disordered" evidence="1">
    <location>
        <begin position="391"/>
        <end position="452"/>
    </location>
</feature>
<evidence type="ECO:0000313" key="5">
    <source>
        <dbReference type="Proteomes" id="UP000838763"/>
    </source>
</evidence>
<dbReference type="InterPro" id="IPR027417">
    <property type="entry name" value="P-loop_NTPase"/>
</dbReference>
<dbReference type="Pfam" id="PF22942">
    <property type="entry name" value="DUF7025"/>
    <property type="match status" value="1"/>
</dbReference>
<feature type="compositionally biased region" description="Basic residues" evidence="1">
    <location>
        <begin position="431"/>
        <end position="440"/>
    </location>
</feature>
<gene>
    <name evidence="4" type="ORF">PPNO1_LOCUS8413</name>
</gene>
<dbReference type="GO" id="GO:0016887">
    <property type="term" value="F:ATP hydrolysis activity"/>
    <property type="evidence" value="ECO:0007669"/>
    <property type="project" value="InterPro"/>
</dbReference>
<evidence type="ECO:0000256" key="1">
    <source>
        <dbReference type="SAM" id="MobiDB-lite"/>
    </source>
</evidence>
<dbReference type="InterPro" id="IPR054289">
    <property type="entry name" value="DUF7025"/>
</dbReference>
<evidence type="ECO:0000313" key="4">
    <source>
        <dbReference type="EMBL" id="CAI4218839.1"/>
    </source>
</evidence>
<dbReference type="SUPFAM" id="SSF52540">
    <property type="entry name" value="P-loop containing nucleoside triphosphate hydrolases"/>
    <property type="match status" value="1"/>
</dbReference>
<comment type="caution">
    <text evidence="4">The sequence shown here is derived from an EMBL/GenBank/DDBJ whole genome shotgun (WGS) entry which is preliminary data.</text>
</comment>
<dbReference type="GO" id="GO:0005524">
    <property type="term" value="F:ATP binding"/>
    <property type="evidence" value="ECO:0007669"/>
    <property type="project" value="InterPro"/>
</dbReference>
<dbReference type="Gene3D" id="3.40.50.300">
    <property type="entry name" value="P-loop containing nucleotide triphosphate hydrolases"/>
    <property type="match status" value="1"/>
</dbReference>
<dbReference type="PANTHER" id="PTHR46411">
    <property type="entry name" value="FAMILY ATPASE, PUTATIVE-RELATED"/>
    <property type="match status" value="1"/>
</dbReference>
<evidence type="ECO:0000259" key="2">
    <source>
        <dbReference type="Pfam" id="PF00004"/>
    </source>
</evidence>
<dbReference type="EMBL" id="CALLCH030000018">
    <property type="protein sequence ID" value="CAI4218839.1"/>
    <property type="molecule type" value="Genomic_DNA"/>
</dbReference>
<name>A0A9P1H8K4_9PEZI</name>
<evidence type="ECO:0008006" key="6">
    <source>
        <dbReference type="Google" id="ProtNLM"/>
    </source>
</evidence>
<dbReference type="Proteomes" id="UP000838763">
    <property type="component" value="Unassembled WGS sequence"/>
</dbReference>
<sequence length="750" mass="85994">MSPSNVNIEEAVESSFTLVDRLHDPLRFPGNDDVDEPAPSALVIEDSAVIENLYEGPRKCRCCVNWVDKIPEEAEPDSDSDDDDGRGTPIVIRYFVTRGETASRVSIHSIEIKDAAARKVLFSVFEGYDNIHPDINCLVLRAPFKPFYYRWARFQTAVDACEDPRTAEILQQLRCVVKSELSKAFTVEKELVANGLISFPYLWTIFRPGGLVCEDSYRGVRFYYVERTEDFAADPEFRIHALGLEYDGYRWGFFRTSFTIDHFDGVKKITDLFVFPERFLEDAEKSKAAAIERGRKYQSLTDTRYMEYPDDNGLPLWLPHAMDKSGGEEEEEKKKTKGKTKDDKDEGKQQERTYNRVMIDFGSTHLRKPRLAIFREEKDMTCETGAIAQVPVDTPVGGHKPLVRNRRADSRSPERNDYSDYDANNAAYERRRVRRPRRQSRSVSPDARSPRRDRYFEEEHITDFHLLICDTRLPGFCLKRRRWQYFQVDLVRDIQWSADPFNTLVLPDGYKDLILSFVESHIGGEKSFDDVIGGKACTILTLYVLDIRQWSRCPTHRAPGVGKTLTAESVAETLRVPLYFLDLGQVIVELDEERLAERWNAILLVDECDLYLEPRSETSPVRNRVVTKFLQEIEYSSSLLFLTTNRPNALDPALASRIHLTVTYPALDEVSRRTIWETFLSHNGCPRLQPAALDVLSRVPLNGRRIRNVVRAASIMAGRNKRSVEFTDIKTVLQIIEGQVVEDPRAGGAA</sequence>
<protein>
    <recommendedName>
        <fullName evidence="6">P-loop containing nucleoside triphosphate hydrolase protein</fullName>
    </recommendedName>
</protein>
<dbReference type="AlphaFoldDB" id="A0A9P1H8K4"/>
<feature type="region of interest" description="Disordered" evidence="1">
    <location>
        <begin position="317"/>
        <end position="356"/>
    </location>
</feature>
<reference evidence="4" key="1">
    <citation type="submission" date="2022-11" db="EMBL/GenBank/DDBJ databases">
        <authorList>
            <person name="Scott C."/>
            <person name="Bruce N."/>
        </authorList>
    </citation>
    <scope>NUCLEOTIDE SEQUENCE</scope>
</reference>
<dbReference type="PANTHER" id="PTHR46411:SF3">
    <property type="entry name" value="AAA+ ATPASE DOMAIN-CONTAINING PROTEIN"/>
    <property type="match status" value="1"/>
</dbReference>
<keyword evidence="5" id="KW-1185">Reference proteome</keyword>
<dbReference type="CDD" id="cd19481">
    <property type="entry name" value="RecA-like_protease"/>
    <property type="match status" value="1"/>
</dbReference>
<proteinExistence type="predicted"/>
<feature type="domain" description="DUF7025" evidence="3">
    <location>
        <begin position="189"/>
        <end position="280"/>
    </location>
</feature>
<dbReference type="OrthoDB" id="10042665at2759"/>
<dbReference type="InterPro" id="IPR003959">
    <property type="entry name" value="ATPase_AAA_core"/>
</dbReference>
<evidence type="ECO:0000259" key="3">
    <source>
        <dbReference type="Pfam" id="PF22942"/>
    </source>
</evidence>
<dbReference type="Pfam" id="PF00004">
    <property type="entry name" value="AAA"/>
    <property type="match status" value="1"/>
</dbReference>
<feature type="compositionally biased region" description="Basic and acidic residues" evidence="1">
    <location>
        <begin position="406"/>
        <end position="418"/>
    </location>
</feature>
<feature type="domain" description="ATPase AAA-type core" evidence="2">
    <location>
        <begin position="559"/>
        <end position="661"/>
    </location>
</feature>